<dbReference type="Pfam" id="PF13411">
    <property type="entry name" value="MerR_1"/>
    <property type="match status" value="1"/>
</dbReference>
<dbReference type="OrthoDB" id="7410529at2"/>
<dbReference type="Proteomes" id="UP000430272">
    <property type="component" value="Unassembled WGS sequence"/>
</dbReference>
<sequence>MKSEIVDARRAAKICGFKTVAMLDYLERSGVFVRRKVREKRRGKGRAYTFRDLLVLKVFAQLLQNGASVQALKKALLEFQDKKWDADRASFSLGDEKIRYLTISAGELFLTDSNRNLFDMTKQGQMTFGFILDLDRLHTELCSDLDQHEFSFKLT</sequence>
<reference evidence="2 3" key="1">
    <citation type="submission" date="2019-12" db="EMBL/GenBank/DDBJ databases">
        <title>Genomic-based taxomic classification of the family Erythrobacteraceae.</title>
        <authorList>
            <person name="Xu L."/>
        </authorList>
    </citation>
    <scope>NUCLEOTIDE SEQUENCE [LARGE SCALE GENOMIC DNA]</scope>
    <source>
        <strain evidence="2 3">JCM 17468</strain>
    </source>
</reference>
<feature type="domain" description="HTH merR-type" evidence="1">
    <location>
        <begin position="12"/>
        <end position="76"/>
    </location>
</feature>
<keyword evidence="3" id="KW-1185">Reference proteome</keyword>
<dbReference type="RefSeq" id="WP_160661658.1">
    <property type="nucleotide sequence ID" value="NZ_BAABDV010000001.1"/>
</dbReference>
<evidence type="ECO:0000259" key="1">
    <source>
        <dbReference type="Pfam" id="PF13411"/>
    </source>
</evidence>
<accession>A0A844Y7X6</accession>
<gene>
    <name evidence="2" type="ORF">GRI47_12240</name>
</gene>
<evidence type="ECO:0000313" key="3">
    <source>
        <dbReference type="Proteomes" id="UP000430272"/>
    </source>
</evidence>
<dbReference type="Gene3D" id="1.10.1660.10">
    <property type="match status" value="1"/>
</dbReference>
<evidence type="ECO:0000313" key="2">
    <source>
        <dbReference type="EMBL" id="MXO54770.1"/>
    </source>
</evidence>
<dbReference type="InterPro" id="IPR000551">
    <property type="entry name" value="MerR-type_HTH_dom"/>
</dbReference>
<protein>
    <submittedName>
        <fullName evidence="2">MerR family transcriptional regulator</fullName>
    </submittedName>
</protein>
<dbReference type="GO" id="GO:0003677">
    <property type="term" value="F:DNA binding"/>
    <property type="evidence" value="ECO:0007669"/>
    <property type="project" value="InterPro"/>
</dbReference>
<dbReference type="AlphaFoldDB" id="A0A844Y7X6"/>
<comment type="caution">
    <text evidence="2">The sequence shown here is derived from an EMBL/GenBank/DDBJ whole genome shotgun (WGS) entry which is preliminary data.</text>
</comment>
<dbReference type="EMBL" id="WTYD01000002">
    <property type="protein sequence ID" value="MXO54770.1"/>
    <property type="molecule type" value="Genomic_DNA"/>
</dbReference>
<name>A0A844Y7X6_9SPHN</name>
<proteinExistence type="predicted"/>
<dbReference type="GO" id="GO:0006355">
    <property type="term" value="P:regulation of DNA-templated transcription"/>
    <property type="evidence" value="ECO:0007669"/>
    <property type="project" value="InterPro"/>
</dbReference>
<organism evidence="2 3">
    <name type="scientific">Qipengyuania pelagi</name>
    <dbReference type="NCBI Taxonomy" id="994320"/>
    <lineage>
        <taxon>Bacteria</taxon>
        <taxon>Pseudomonadati</taxon>
        <taxon>Pseudomonadota</taxon>
        <taxon>Alphaproteobacteria</taxon>
        <taxon>Sphingomonadales</taxon>
        <taxon>Erythrobacteraceae</taxon>
        <taxon>Qipengyuania</taxon>
    </lineage>
</organism>